<protein>
    <submittedName>
        <fullName evidence="2">DNA ligase</fullName>
    </submittedName>
</protein>
<feature type="region of interest" description="Disordered" evidence="1">
    <location>
        <begin position="199"/>
        <end position="226"/>
    </location>
</feature>
<keyword evidence="2" id="KW-0436">Ligase</keyword>
<feature type="compositionally biased region" description="Low complexity" evidence="1">
    <location>
        <begin position="342"/>
        <end position="359"/>
    </location>
</feature>
<dbReference type="GO" id="GO:0016874">
    <property type="term" value="F:ligase activity"/>
    <property type="evidence" value="ECO:0007669"/>
    <property type="project" value="UniProtKB-KW"/>
</dbReference>
<dbReference type="RefSeq" id="WP_305023049.1">
    <property type="nucleotide sequence ID" value="NZ_JAUQTB010000002.1"/>
</dbReference>
<feature type="compositionally biased region" description="Low complexity" evidence="1">
    <location>
        <begin position="414"/>
        <end position="427"/>
    </location>
</feature>
<comment type="caution">
    <text evidence="2">The sequence shown here is derived from an EMBL/GenBank/DDBJ whole genome shotgun (WGS) entry which is preliminary data.</text>
</comment>
<feature type="region of interest" description="Disordered" evidence="1">
    <location>
        <begin position="252"/>
        <end position="296"/>
    </location>
</feature>
<dbReference type="EMBL" id="JAUQTB010000002">
    <property type="protein sequence ID" value="MDO7905853.1"/>
    <property type="molecule type" value="Genomic_DNA"/>
</dbReference>
<feature type="compositionally biased region" description="Low complexity" evidence="1">
    <location>
        <begin position="215"/>
        <end position="226"/>
    </location>
</feature>
<sequence length="679" mass="69251">MNIGSVIRGLLGDSKPGEPRQLELQSGQVVRGTVLKVNEEGNEAVLQIQGVQVKAKLETPLQEGQTTLLQVEPQGDSNLPTLKPLSNASNVVIPAQTLGEVMEALELPNTKPNQELILAMNQSGIPLTKENAELLRGTLQFKPPSVPLDEWVQSASVALQRGLPVTGESIKGLQQTIFGPPLHQLLAALEEQLQTLNSELSAPPGKNMASAAGMSQPQPSGTASAAAAPNAAKAAAVPAAASTPLPAASVSADAAEPAPLGGHMPAPAGFPDGKVRTPAGAPDGKPNLPAGSSTGAAAVEEAEAVPLPQQPAATAAQENIPARTAGTTTSVPDGQPAAVPQPAGKPAGSASAGASAAVPVDTAEPHLPAEPSAGNRAPQPAAAAAVPAAGTLAQKVLALLQELRSAAQPPEPAAEPTAAASGRAAAAPAPPAEPWVGRVLKLLGAEHEQQSLRAAAVAAQHPQAAAVPAPPQRAAAGEAAALAASPLGDGPVEAAAQPAAPDSLKGTLLQLLGSDDVPPQLKETVQQVVQSLTGQQLLLNNDKAAPFAQMHLFVPFVGPDGEVTASVQVQSRRGKRGELDASNCRLWFDLDMKALGPTLVDVHVVDRIVTLKVHNDQEWAEALLQNGKEEIGRALSGMGYQLLSLKSLPLPERTRVQETAQSAAQAYIPDTYKGVDVKI</sequence>
<proteinExistence type="predicted"/>
<evidence type="ECO:0000256" key="1">
    <source>
        <dbReference type="SAM" id="MobiDB-lite"/>
    </source>
</evidence>
<dbReference type="Proteomes" id="UP001240171">
    <property type="component" value="Unassembled WGS sequence"/>
</dbReference>
<evidence type="ECO:0000313" key="3">
    <source>
        <dbReference type="Proteomes" id="UP001240171"/>
    </source>
</evidence>
<accession>A0ABT9C9B2</accession>
<evidence type="ECO:0000313" key="2">
    <source>
        <dbReference type="EMBL" id="MDO7905853.1"/>
    </source>
</evidence>
<gene>
    <name evidence="2" type="ORF">Q5741_05410</name>
</gene>
<reference evidence="2 3" key="1">
    <citation type="submission" date="2023-07" db="EMBL/GenBank/DDBJ databases">
        <title>Paenibacillus sp. JX-17 nov. isolated from soil.</title>
        <authorList>
            <person name="Wan Y."/>
            <person name="Liu B."/>
        </authorList>
    </citation>
    <scope>NUCLEOTIDE SEQUENCE [LARGE SCALE GENOMIC DNA]</scope>
    <source>
        <strain evidence="2 3">JX-17</strain>
    </source>
</reference>
<feature type="region of interest" description="Disordered" evidence="1">
    <location>
        <begin position="324"/>
        <end position="359"/>
    </location>
</feature>
<feature type="region of interest" description="Disordered" evidence="1">
    <location>
        <begin position="1"/>
        <end position="22"/>
    </location>
</feature>
<organism evidence="2 3">
    <name type="scientific">Paenibacillus lacisoli</name>
    <dbReference type="NCBI Taxonomy" id="3064525"/>
    <lineage>
        <taxon>Bacteria</taxon>
        <taxon>Bacillati</taxon>
        <taxon>Bacillota</taxon>
        <taxon>Bacilli</taxon>
        <taxon>Bacillales</taxon>
        <taxon>Paenibacillaceae</taxon>
        <taxon>Paenibacillus</taxon>
    </lineage>
</organism>
<feature type="region of interest" description="Disordered" evidence="1">
    <location>
        <begin position="407"/>
        <end position="431"/>
    </location>
</feature>
<keyword evidence="3" id="KW-1185">Reference proteome</keyword>
<name>A0ABT9C9B2_9BACL</name>